<dbReference type="HOGENOM" id="CLU_013382_1_0_9"/>
<evidence type="ECO:0000313" key="2">
    <source>
        <dbReference type="EMBL" id="ADU28647.1"/>
    </source>
</evidence>
<dbReference type="AlphaFoldDB" id="E6TVT8"/>
<feature type="transmembrane region" description="Helical" evidence="1">
    <location>
        <begin position="718"/>
        <end position="736"/>
    </location>
</feature>
<evidence type="ECO:0000256" key="1">
    <source>
        <dbReference type="SAM" id="Phobius"/>
    </source>
</evidence>
<feature type="transmembrane region" description="Helical" evidence="1">
    <location>
        <begin position="397"/>
        <end position="418"/>
    </location>
</feature>
<organism evidence="2 3">
    <name type="scientific">Evansella cellulosilytica (strain ATCC 21833 / DSM 2522 / FERM P-1141 / JCM 9156 / N-4)</name>
    <name type="common">Bacillus cellulosilyticus</name>
    <dbReference type="NCBI Taxonomy" id="649639"/>
    <lineage>
        <taxon>Bacteria</taxon>
        <taxon>Bacillati</taxon>
        <taxon>Bacillota</taxon>
        <taxon>Bacilli</taxon>
        <taxon>Bacillales</taxon>
        <taxon>Bacillaceae</taxon>
        <taxon>Evansella</taxon>
    </lineage>
</organism>
<dbReference type="Proteomes" id="UP000001401">
    <property type="component" value="Chromosome"/>
</dbReference>
<accession>E6TVT8</accession>
<feature type="transmembrane region" description="Helical" evidence="1">
    <location>
        <begin position="665"/>
        <end position="684"/>
    </location>
</feature>
<dbReference type="KEGG" id="bco:Bcell_0361"/>
<reference evidence="2" key="1">
    <citation type="submission" date="2010-12" db="EMBL/GenBank/DDBJ databases">
        <title>Complete sequence of Bacillus cellulosilyticus DSM 2522.</title>
        <authorList>
            <consortium name="US DOE Joint Genome Institute"/>
            <person name="Lucas S."/>
            <person name="Copeland A."/>
            <person name="Lapidus A."/>
            <person name="Cheng J.-F."/>
            <person name="Bruce D."/>
            <person name="Goodwin L."/>
            <person name="Pitluck S."/>
            <person name="Chertkov O."/>
            <person name="Detter J.C."/>
            <person name="Han C."/>
            <person name="Tapia R."/>
            <person name="Land M."/>
            <person name="Hauser L."/>
            <person name="Jeffries C."/>
            <person name="Kyrpides N."/>
            <person name="Ivanova N."/>
            <person name="Mikhailova N."/>
            <person name="Brumm P."/>
            <person name="Mead D."/>
            <person name="Woyke T."/>
        </authorList>
    </citation>
    <scope>NUCLEOTIDE SEQUENCE [LARGE SCALE GENOMIC DNA]</scope>
    <source>
        <strain evidence="2">DSM 2522</strain>
    </source>
</reference>
<dbReference type="STRING" id="649639.Bcell_0361"/>
<name>E6TVT8_EVAC2</name>
<keyword evidence="1" id="KW-1133">Transmembrane helix</keyword>
<sequence length="746" mass="84438">MWIMWIYQKIYTFVKLSLCFYVSLFVLLCITDSPVVAESDKKEQHITIILVPGLSFEEMEWLYHHASDNHLWTTGAYAAINLRSDGNYSYLNNAVSLSVGRRAVGVKDWNSFERDELVDGTKAVDLMRQWYGDDGSADLVHPYLHLLEEKMAANSYGAHIGWLGESLNEQNVFTYVIGNADTREDKERYASLFVMNKSGEANGNLYDVIVDNRDAPLGVEIDKTLVVEKLIDVQKQHERTFTVVEWGDLYRLFSEEGKIEPEHFDYLYENTLLRLEETVAMVQHLNTEVWLLSPAVNNNAYARKNQLGPLWIWKNDSNTSKATLYSETTRRTSLVSNTDIAETWVQAYIDDSLHSGSSLGNALLYKPVVEENDWSFIDFQKRLNEINYVYAKRGAVLSSYVTGLVLLLIVVSLMIWLLKDVEKWKKAAVLLLLSGVSSPFIFIIIPPVMTNSSPYLYVMLVTFLSFLLGLLITKLSKKPFSVACGLFFITLMFDVILGGYLLERSFLSYDPVIGARYYGIGNEFAGIFIVSGLLMIVPFIGKFKDHLSFKAAFTIWFKLMSVLVILLIALGSSTYGANAGASLAVSVVMFFLTIQLLLKNITWPVKLVTGFLFLFVVLVGIYALQLKAPSTHIYIAFQQLLSGDTSAIWQTIIRKVEMNIKIFRVSYWTQLFITSYFLVGLIVWRRKKQELHKQQTFMMNTCIVASLALLVLNDSGIVAAATSMFITISVCYGWSLQNSVSARANG</sequence>
<feature type="transmembrane region" description="Helical" evidence="1">
    <location>
        <begin position="696"/>
        <end position="712"/>
    </location>
</feature>
<feature type="transmembrane region" description="Helical" evidence="1">
    <location>
        <begin position="605"/>
        <end position="624"/>
    </location>
</feature>
<feature type="transmembrane region" description="Helical" evidence="1">
    <location>
        <begin position="430"/>
        <end position="449"/>
    </location>
</feature>
<keyword evidence="3" id="KW-1185">Reference proteome</keyword>
<feature type="transmembrane region" description="Helical" evidence="1">
    <location>
        <begin position="480"/>
        <end position="502"/>
    </location>
</feature>
<evidence type="ECO:0000313" key="3">
    <source>
        <dbReference type="Proteomes" id="UP000001401"/>
    </source>
</evidence>
<proteinExistence type="predicted"/>
<dbReference type="EMBL" id="CP002394">
    <property type="protein sequence ID" value="ADU28647.1"/>
    <property type="molecule type" value="Genomic_DNA"/>
</dbReference>
<feature type="transmembrane region" description="Helical" evidence="1">
    <location>
        <begin position="455"/>
        <end position="473"/>
    </location>
</feature>
<feature type="transmembrane region" description="Helical" evidence="1">
    <location>
        <begin position="553"/>
        <end position="573"/>
    </location>
</feature>
<feature type="transmembrane region" description="Helical" evidence="1">
    <location>
        <begin position="579"/>
        <end position="598"/>
    </location>
</feature>
<keyword evidence="1" id="KW-0812">Transmembrane</keyword>
<dbReference type="eggNOG" id="COG3119">
    <property type="taxonomic scope" value="Bacteria"/>
</dbReference>
<feature type="transmembrane region" description="Helical" evidence="1">
    <location>
        <begin position="522"/>
        <end position="541"/>
    </location>
</feature>
<gene>
    <name evidence="2" type="ordered locus">Bcell_0361</name>
</gene>
<protein>
    <submittedName>
        <fullName evidence="2">Uncharacterized protein</fullName>
    </submittedName>
</protein>
<keyword evidence="1" id="KW-0472">Membrane</keyword>